<comment type="catalytic activity">
    <reaction evidence="9">
        <text>prephenate + NAD(+) = 3-(4-hydroxyphenyl)pyruvate + CO2 + NADH</text>
        <dbReference type="Rhea" id="RHEA:13869"/>
        <dbReference type="ChEBI" id="CHEBI:16526"/>
        <dbReference type="ChEBI" id="CHEBI:29934"/>
        <dbReference type="ChEBI" id="CHEBI:36242"/>
        <dbReference type="ChEBI" id="CHEBI:57540"/>
        <dbReference type="ChEBI" id="CHEBI:57945"/>
        <dbReference type="EC" id="1.3.1.12"/>
    </reaction>
</comment>
<dbReference type="GO" id="GO:0070403">
    <property type="term" value="F:NAD+ binding"/>
    <property type="evidence" value="ECO:0007669"/>
    <property type="project" value="InterPro"/>
</dbReference>
<dbReference type="InterPro" id="IPR036291">
    <property type="entry name" value="NAD(P)-bd_dom_sf"/>
</dbReference>
<keyword evidence="8" id="KW-0057">Aromatic amino acid biosynthesis</keyword>
<keyword evidence="5" id="KW-0827">Tyrosine biosynthesis</keyword>
<dbReference type="UniPathway" id="UPA00122">
    <property type="reaction ID" value="UER00961"/>
</dbReference>
<dbReference type="PROSITE" id="PS51671">
    <property type="entry name" value="ACT"/>
    <property type="match status" value="1"/>
</dbReference>
<dbReference type="GO" id="GO:0004665">
    <property type="term" value="F:prephenate dehydrogenase (NADP+) activity"/>
    <property type="evidence" value="ECO:0007669"/>
    <property type="project" value="InterPro"/>
</dbReference>
<comment type="pathway">
    <text evidence="1">Amino-acid biosynthesis; L-tyrosine biosynthesis; (4-hydroxyphenyl)pyruvate from prephenate (NAD(+) route): step 1/1.</text>
</comment>
<dbReference type="SUPFAM" id="SSF51735">
    <property type="entry name" value="NAD(P)-binding Rossmann-fold domains"/>
    <property type="match status" value="1"/>
</dbReference>
<evidence type="ECO:0000256" key="7">
    <source>
        <dbReference type="ARBA" id="ARBA00023027"/>
    </source>
</evidence>
<dbReference type="GO" id="GO:0006571">
    <property type="term" value="P:tyrosine biosynthetic process"/>
    <property type="evidence" value="ECO:0007669"/>
    <property type="project" value="UniProtKB-UniPathway"/>
</dbReference>
<evidence type="ECO:0000256" key="8">
    <source>
        <dbReference type="ARBA" id="ARBA00023141"/>
    </source>
</evidence>
<dbReference type="Pfam" id="PF02153">
    <property type="entry name" value="PDH_N"/>
    <property type="match status" value="1"/>
</dbReference>
<dbReference type="Proteomes" id="UP000065151">
    <property type="component" value="Chromosome"/>
</dbReference>
<comment type="similarity">
    <text evidence="2">Belongs to the prephenate/arogenate dehydrogenase family.</text>
</comment>
<evidence type="ECO:0000256" key="4">
    <source>
        <dbReference type="ARBA" id="ARBA00016891"/>
    </source>
</evidence>
<evidence type="ECO:0000256" key="10">
    <source>
        <dbReference type="SAM" id="Phobius"/>
    </source>
</evidence>
<evidence type="ECO:0000313" key="13">
    <source>
        <dbReference type="EMBL" id="ALV40213.1"/>
    </source>
</evidence>
<dbReference type="InterPro" id="IPR008927">
    <property type="entry name" value="6-PGluconate_DH-like_C_sf"/>
</dbReference>
<dbReference type="EMBL" id="CP013747">
    <property type="protein sequence ID" value="ALV40213.1"/>
    <property type="molecule type" value="Genomic_DNA"/>
</dbReference>
<proteinExistence type="inferred from homology"/>
<name>A0A0U3QKS8_9MICC</name>
<dbReference type="InterPro" id="IPR003099">
    <property type="entry name" value="Prephen_DH"/>
</dbReference>
<dbReference type="EC" id="1.3.1.12" evidence="3"/>
<reference evidence="13 14" key="1">
    <citation type="submission" date="2015-12" db="EMBL/GenBank/DDBJ databases">
        <authorList>
            <person name="Shamseldin A."/>
            <person name="Moawad H."/>
            <person name="Abd El-Rahim W.M."/>
            <person name="Sadowsky M.J."/>
        </authorList>
    </citation>
    <scope>NUCLEOTIDE SEQUENCE [LARGE SCALE GENOMIC DNA]</scope>
    <source>
        <strain evidence="13 14">Ar51</strain>
    </source>
</reference>
<gene>
    <name evidence="13" type="ORF">AU252_02695</name>
</gene>
<dbReference type="KEGG" id="psul:AU252_02695"/>
<dbReference type="SUPFAM" id="SSF55021">
    <property type="entry name" value="ACT-like"/>
    <property type="match status" value="1"/>
</dbReference>
<dbReference type="STRING" id="121292.AU252_02695"/>
<dbReference type="InterPro" id="IPR046825">
    <property type="entry name" value="PDH_C"/>
</dbReference>
<keyword evidence="7" id="KW-0520">NAD</keyword>
<evidence type="ECO:0000256" key="2">
    <source>
        <dbReference type="ARBA" id="ARBA00007964"/>
    </source>
</evidence>
<keyword evidence="10" id="KW-0472">Membrane</keyword>
<dbReference type="NCBIfam" id="NF005111">
    <property type="entry name" value="PRK06545.2-3"/>
    <property type="match status" value="1"/>
</dbReference>
<evidence type="ECO:0000256" key="9">
    <source>
        <dbReference type="ARBA" id="ARBA00049260"/>
    </source>
</evidence>
<dbReference type="InterPro" id="IPR046826">
    <property type="entry name" value="PDH_N"/>
</dbReference>
<evidence type="ECO:0000256" key="3">
    <source>
        <dbReference type="ARBA" id="ARBA00012068"/>
    </source>
</evidence>
<keyword evidence="8" id="KW-0028">Amino-acid biosynthesis</keyword>
<feature type="transmembrane region" description="Helical" evidence="10">
    <location>
        <begin position="12"/>
        <end position="32"/>
    </location>
</feature>
<dbReference type="GO" id="GO:0008977">
    <property type="term" value="F:prephenate dehydrogenase (NAD+) activity"/>
    <property type="evidence" value="ECO:0007669"/>
    <property type="project" value="UniProtKB-EC"/>
</dbReference>
<protein>
    <recommendedName>
        <fullName evidence="4">Prephenate dehydrogenase</fullName>
        <ecNumber evidence="3">1.3.1.12</ecNumber>
    </recommendedName>
</protein>
<evidence type="ECO:0000313" key="14">
    <source>
        <dbReference type="Proteomes" id="UP000065151"/>
    </source>
</evidence>
<organism evidence="13">
    <name type="scientific">Pseudarthrobacter sulfonivorans</name>
    <dbReference type="NCBI Taxonomy" id="121292"/>
    <lineage>
        <taxon>Bacteria</taxon>
        <taxon>Bacillati</taxon>
        <taxon>Actinomycetota</taxon>
        <taxon>Actinomycetes</taxon>
        <taxon>Micrococcales</taxon>
        <taxon>Micrococcaceae</taxon>
        <taxon>Pseudarthrobacter</taxon>
    </lineage>
</organism>
<dbReference type="InterPro" id="IPR045865">
    <property type="entry name" value="ACT-like_dom_sf"/>
</dbReference>
<evidence type="ECO:0000259" key="11">
    <source>
        <dbReference type="PROSITE" id="PS51176"/>
    </source>
</evidence>
<dbReference type="Gene3D" id="3.40.50.720">
    <property type="entry name" value="NAD(P)-binding Rossmann-like Domain"/>
    <property type="match status" value="1"/>
</dbReference>
<keyword evidence="6" id="KW-0560">Oxidoreductase</keyword>
<feature type="domain" description="Prephenate/arogenate dehydrogenase" evidence="11">
    <location>
        <begin position="14"/>
        <end position="297"/>
    </location>
</feature>
<accession>A0A0U3QKS8</accession>
<feature type="domain" description="ACT" evidence="12">
    <location>
        <begin position="302"/>
        <end position="369"/>
    </location>
</feature>
<evidence type="ECO:0000256" key="5">
    <source>
        <dbReference type="ARBA" id="ARBA00022498"/>
    </source>
</evidence>
<dbReference type="NCBIfam" id="NF005112">
    <property type="entry name" value="PRK06545.2-4"/>
    <property type="match status" value="1"/>
</dbReference>
<dbReference type="InterPro" id="IPR050812">
    <property type="entry name" value="Preph/Arog_dehydrog"/>
</dbReference>
<dbReference type="Gene3D" id="3.30.70.260">
    <property type="match status" value="1"/>
</dbReference>
<evidence type="ECO:0000259" key="12">
    <source>
        <dbReference type="PROSITE" id="PS51671"/>
    </source>
</evidence>
<keyword evidence="10" id="KW-0812">Transmembrane</keyword>
<evidence type="ECO:0000256" key="6">
    <source>
        <dbReference type="ARBA" id="ARBA00023002"/>
    </source>
</evidence>
<dbReference type="Pfam" id="PF20463">
    <property type="entry name" value="PDH_C"/>
    <property type="match status" value="1"/>
</dbReference>
<dbReference type="PANTHER" id="PTHR21363:SF0">
    <property type="entry name" value="PREPHENATE DEHYDROGENASE [NADP(+)]"/>
    <property type="match status" value="1"/>
</dbReference>
<evidence type="ECO:0000256" key="1">
    <source>
        <dbReference type="ARBA" id="ARBA00005067"/>
    </source>
</evidence>
<dbReference type="PANTHER" id="PTHR21363">
    <property type="entry name" value="PREPHENATE DEHYDROGENASE"/>
    <property type="match status" value="1"/>
</dbReference>
<dbReference type="InterPro" id="IPR002912">
    <property type="entry name" value="ACT_dom"/>
</dbReference>
<dbReference type="PROSITE" id="PS51176">
    <property type="entry name" value="PDH_ADH"/>
    <property type="match status" value="1"/>
</dbReference>
<dbReference type="Gene3D" id="1.10.3660.10">
    <property type="entry name" value="6-phosphogluconate dehydrogenase C-terminal like domain"/>
    <property type="match status" value="1"/>
</dbReference>
<dbReference type="AlphaFoldDB" id="A0A0U3QKS8"/>
<dbReference type="RefSeq" id="WP_058929409.1">
    <property type="nucleotide sequence ID" value="NZ_CP013747.1"/>
</dbReference>
<keyword evidence="10" id="KW-1133">Transmembrane helix</keyword>
<sequence>MSAFRSHGRGHLNGPVVVIGTGLLGASIGLGLRGRGVPVFLSDPSPTNQAVAVDIGAGQPLDQLGDEAPELVVVAAPPDVTADVVARALADYPDSVVVDIASVKAAILAELGGRGADLARYVGTHPMAGREKSGPVAARGELFTSMPWVVCPGPESSAAAVQTARSLATDLGAVVSQFTADEHDEAVALVSHLPQIMSSLLASRLQGTPLHALSLAGNGLRDVTRIAASDPTLWVQILGGNAGKVVEILYGVREDLNRLIGTLEEPLAPGARLDLAQLISEGNAGQARIPGKHGGPPQAYSWLTVLVDDRPGQIAQLLTEIGEIGVNVEDLRLDHSSGQNVGMVELSVLPNKHDHLIEALNDRGWRVLQ</sequence>
<dbReference type="SUPFAM" id="SSF48179">
    <property type="entry name" value="6-phosphogluconate dehydrogenase C-terminal domain-like"/>
    <property type="match status" value="1"/>
</dbReference>